<dbReference type="GO" id="GO:0036524">
    <property type="term" value="F:protein deglycase activity"/>
    <property type="evidence" value="ECO:0007669"/>
    <property type="project" value="UniProtKB-EC"/>
</dbReference>
<dbReference type="EC" id="3.5.1.124" evidence="2"/>
<feature type="domain" description="DJ-1/PfpI" evidence="1">
    <location>
        <begin position="9"/>
        <end position="184"/>
    </location>
</feature>
<evidence type="ECO:0000313" key="2">
    <source>
        <dbReference type="EMBL" id="MDQ0514017.1"/>
    </source>
</evidence>
<accession>A0ABU0LZ82</accession>
<evidence type="ECO:0000259" key="1">
    <source>
        <dbReference type="Pfam" id="PF01965"/>
    </source>
</evidence>
<dbReference type="SUPFAM" id="SSF52317">
    <property type="entry name" value="Class I glutamine amidotransferase-like"/>
    <property type="match status" value="1"/>
</dbReference>
<name>A0ABU0LZ82_9BACT</name>
<evidence type="ECO:0000313" key="3">
    <source>
        <dbReference type="Proteomes" id="UP001240643"/>
    </source>
</evidence>
<protein>
    <submittedName>
        <fullName evidence="2">4-methyl-5(B-hydroxyethyl)-thiazole monophosphate biosynthesis</fullName>
        <ecNumber evidence="2">3.5.1.124</ecNumber>
    </submittedName>
</protein>
<sequence length="216" mass="24738">MRTKKHTIRIAVMTVNQVEDMELFIPVDIWKRAGILVDIIVCELRNGFTLAYSGVKVSANSHLNNTNFNQYDAIYLPGGPGYERFLIPPATQKNIGESKLHEAIKRFASEKNKWLIGMCASPVVYFSLIEDPKFRATKFTSFNDKNLLRNFEESWVNEPVWVENNLITAQAAGNAFDLAFTVVEKLLDPAIAHEIATRINYPWDKIKRRMKVFAQQ</sequence>
<dbReference type="Gene3D" id="3.40.50.880">
    <property type="match status" value="1"/>
</dbReference>
<proteinExistence type="predicted"/>
<keyword evidence="2" id="KW-0378">Hydrolase</keyword>
<organism evidence="2 3">
    <name type="scientific">Mycoplasmoides fastidiosum</name>
    <dbReference type="NCBI Taxonomy" id="92758"/>
    <lineage>
        <taxon>Bacteria</taxon>
        <taxon>Bacillati</taxon>
        <taxon>Mycoplasmatota</taxon>
        <taxon>Mycoplasmoidales</taxon>
        <taxon>Mycoplasmoidaceae</taxon>
        <taxon>Mycoplasmoides</taxon>
    </lineage>
</organism>
<comment type="caution">
    <text evidence="2">The sequence shown here is derived from an EMBL/GenBank/DDBJ whole genome shotgun (WGS) entry which is preliminary data.</text>
</comment>
<dbReference type="InterPro" id="IPR050325">
    <property type="entry name" value="Prot/Nucl_acid_deglycase"/>
</dbReference>
<dbReference type="EMBL" id="JAUSWO010000001">
    <property type="protein sequence ID" value="MDQ0514017.1"/>
    <property type="molecule type" value="Genomic_DNA"/>
</dbReference>
<dbReference type="RefSeq" id="WP_256547293.1">
    <property type="nucleotide sequence ID" value="NZ_CP101809.1"/>
</dbReference>
<gene>
    <name evidence="2" type="ORF">J2Z62_000455</name>
</gene>
<dbReference type="Pfam" id="PF01965">
    <property type="entry name" value="DJ-1_PfpI"/>
    <property type="match status" value="1"/>
</dbReference>
<reference evidence="2" key="1">
    <citation type="submission" date="2023-07" db="EMBL/GenBank/DDBJ databases">
        <title>Genomic Encyclopedia of Type Strains, Phase IV (KMG-IV): sequencing the most valuable type-strain genomes for metagenomic binning, comparative biology and taxonomic classification.</title>
        <authorList>
            <person name="Goeker M."/>
        </authorList>
    </citation>
    <scope>NUCLEOTIDE SEQUENCE [LARGE SCALE GENOMIC DNA]</scope>
    <source>
        <strain evidence="2">DSM 21204</strain>
    </source>
</reference>
<dbReference type="PANTHER" id="PTHR48094">
    <property type="entry name" value="PROTEIN/NUCLEIC ACID DEGLYCASE DJ-1-RELATED"/>
    <property type="match status" value="1"/>
</dbReference>
<dbReference type="Proteomes" id="UP001240643">
    <property type="component" value="Unassembled WGS sequence"/>
</dbReference>
<dbReference type="InterPro" id="IPR002818">
    <property type="entry name" value="DJ-1/PfpI"/>
</dbReference>
<dbReference type="InterPro" id="IPR029062">
    <property type="entry name" value="Class_I_gatase-like"/>
</dbReference>
<keyword evidence="3" id="KW-1185">Reference proteome</keyword>
<dbReference type="PANTHER" id="PTHR48094:SF12">
    <property type="entry name" value="PARKINSON DISEASE PROTEIN 7 HOMOLOG"/>
    <property type="match status" value="1"/>
</dbReference>
<dbReference type="CDD" id="cd03135">
    <property type="entry name" value="GATase1_DJ-1"/>
    <property type="match status" value="1"/>
</dbReference>